<organism evidence="4 5">
    <name type="scientific">Pseudanabaena galeata UHCC 0370</name>
    <dbReference type="NCBI Taxonomy" id="3110310"/>
    <lineage>
        <taxon>Bacteria</taxon>
        <taxon>Bacillati</taxon>
        <taxon>Cyanobacteriota</taxon>
        <taxon>Cyanophyceae</taxon>
        <taxon>Pseudanabaenales</taxon>
        <taxon>Pseudanabaenaceae</taxon>
        <taxon>Pseudanabaena</taxon>
    </lineage>
</organism>
<feature type="repeat" description="TPR" evidence="3">
    <location>
        <begin position="752"/>
        <end position="785"/>
    </location>
</feature>
<evidence type="ECO:0000313" key="4">
    <source>
        <dbReference type="EMBL" id="MEA5477576.1"/>
    </source>
</evidence>
<feature type="repeat" description="TPR" evidence="3">
    <location>
        <begin position="786"/>
        <end position="819"/>
    </location>
</feature>
<dbReference type="InterPro" id="IPR027417">
    <property type="entry name" value="P-loop_NTPase"/>
</dbReference>
<dbReference type="RefSeq" id="WP_323261179.1">
    <property type="nucleotide sequence ID" value="NZ_JAYGIE010000029.1"/>
</dbReference>
<dbReference type="Gene3D" id="1.25.40.10">
    <property type="entry name" value="Tetratricopeptide repeat domain"/>
    <property type="match status" value="2"/>
</dbReference>
<evidence type="ECO:0000256" key="3">
    <source>
        <dbReference type="PROSITE-ProRule" id="PRU00339"/>
    </source>
</evidence>
<feature type="repeat" description="TPR" evidence="3">
    <location>
        <begin position="684"/>
        <end position="717"/>
    </location>
</feature>
<evidence type="ECO:0000313" key="5">
    <source>
        <dbReference type="Proteomes" id="UP001301388"/>
    </source>
</evidence>
<feature type="repeat" description="TPR" evidence="3">
    <location>
        <begin position="650"/>
        <end position="683"/>
    </location>
</feature>
<dbReference type="PROSITE" id="PS50005">
    <property type="entry name" value="TPR"/>
    <property type="match status" value="6"/>
</dbReference>
<dbReference type="PANTHER" id="PTHR44858">
    <property type="entry name" value="TETRATRICOPEPTIDE REPEAT PROTEIN 6"/>
    <property type="match status" value="1"/>
</dbReference>
<dbReference type="Pfam" id="PF00515">
    <property type="entry name" value="TPR_1"/>
    <property type="match status" value="1"/>
</dbReference>
<accession>A0ABU5THM4</accession>
<dbReference type="Pfam" id="PF13414">
    <property type="entry name" value="TPR_11"/>
    <property type="match status" value="1"/>
</dbReference>
<dbReference type="PROSITE" id="PS50293">
    <property type="entry name" value="TPR_REGION"/>
    <property type="match status" value="4"/>
</dbReference>
<dbReference type="SUPFAM" id="SSF48452">
    <property type="entry name" value="TPR-like"/>
    <property type="match status" value="1"/>
</dbReference>
<dbReference type="PANTHER" id="PTHR44858:SF1">
    <property type="entry name" value="UDP-N-ACETYLGLUCOSAMINE--PEPTIDE N-ACETYLGLUCOSAMINYLTRANSFERASE SPINDLY-RELATED"/>
    <property type="match status" value="1"/>
</dbReference>
<dbReference type="SUPFAM" id="SSF52540">
    <property type="entry name" value="P-loop containing nucleoside triphosphate hydrolases"/>
    <property type="match status" value="1"/>
</dbReference>
<dbReference type="InterPro" id="IPR011990">
    <property type="entry name" value="TPR-like_helical_dom_sf"/>
</dbReference>
<dbReference type="SMART" id="SM00028">
    <property type="entry name" value="TPR"/>
    <property type="match status" value="8"/>
</dbReference>
<gene>
    <name evidence="4" type="ORF">VB774_08080</name>
</gene>
<comment type="caution">
    <text evidence="4">The sequence shown here is derived from an EMBL/GenBank/DDBJ whole genome shotgun (WGS) entry which is preliminary data.</text>
</comment>
<dbReference type="PRINTS" id="PR00364">
    <property type="entry name" value="DISEASERSIST"/>
</dbReference>
<sequence>MASQNLHLPHKQEEKLINEVAEAIAKPDHSPVMFNIWGIGGVGKSTLLRKFQEGLSDRLQGKKIHFAAITFDDNYATPLDVMVALHKDLPEIPFLKRDVLAKDVFSEKYKTYQETLANLKNAPVKGKEQVESNQLDRVKQLTKLVANAGIWAGKTAASGGVSNPMTEFAASVTTSAVGSVLDLTIDGAASALSLKDKLMDELLLKHEATKDAEVRELMLDPLPKLTQAFVESLVNHAHKTPVVLVLDTYEKAVDFDTWLRQIFLKNKALKHTQLRVVTAGRYQLLKKEGWSDLITGERLVQELPLREFEKDKVKNYLEKVGITDKREIEKFYKRTNGLPFHLHLIAQQKEQGIAINSDDAIEKRLLGKKLTEIQQKLIKYAACCRWFDRSEIESFTDWKGLDFEKGVDPSLNCFDWLKDRDFVEFTGSNGRYRLGDVARDIIHFSLEPNERKGIHAHLQQYFEDLADEEVPPECWDGEKYENSVWCAYTAEAMYHAFFNLRRDGWQVYFLKHFFASRYFNQLEVMLTPAFTALASEAEFDDNHLLPQENKKFLESAKLLLPFGWLLVNSPPLSKDKSDEYKLPKALLERIENAIEKSLEKVDALPDGLSKCIALICKCLRAPRTRVFDIAKKAEAQAHLLETKIAASYCSQLFFEIGNLFGSLEKYEEAIADFDRAIELNPNLAQVWGARGAAKGILQRYDEAISDFDKTIELNPNLADAWGARGDIKVNLQRNEEAISDYDKAIELNPNLADDWGSRGFAKVNLQRSEEAIADFDKTIELNPNLAQVWSRRGDIKVNLQRYEEAISDFDRAIELNPNDADAWSKRGIALTRFGQYDQALENFNHAMYLDPNEIQFQINRGVLFAWMGRYEDAVKECEQVLQRNLDDVDALYGMSCCYALQRNIDESLKYLALAINQQPEETKNRAKKDPEFDGIREDLGSLKVLS</sequence>
<reference evidence="4 5" key="1">
    <citation type="submission" date="2023-12" db="EMBL/GenBank/DDBJ databases">
        <title>Baltic Sea Cyanobacteria.</title>
        <authorList>
            <person name="Delbaje E."/>
            <person name="Fewer D.P."/>
            <person name="Shishido T.K."/>
        </authorList>
    </citation>
    <scope>NUCLEOTIDE SEQUENCE [LARGE SCALE GENOMIC DNA]</scope>
    <source>
        <strain evidence="4 5">UHCC 0370</strain>
    </source>
</reference>
<dbReference type="EMBL" id="JAYGIE010000029">
    <property type="protein sequence ID" value="MEA5477576.1"/>
    <property type="molecule type" value="Genomic_DNA"/>
</dbReference>
<keyword evidence="5" id="KW-1185">Reference proteome</keyword>
<feature type="repeat" description="TPR" evidence="3">
    <location>
        <begin position="820"/>
        <end position="853"/>
    </location>
</feature>
<proteinExistence type="predicted"/>
<dbReference type="Proteomes" id="UP001301388">
    <property type="component" value="Unassembled WGS sequence"/>
</dbReference>
<evidence type="ECO:0000256" key="2">
    <source>
        <dbReference type="ARBA" id="ARBA00022803"/>
    </source>
</evidence>
<dbReference type="InterPro" id="IPR050498">
    <property type="entry name" value="Ycf3"/>
</dbReference>
<name>A0ABU5THM4_9CYAN</name>
<dbReference type="Pfam" id="PF13181">
    <property type="entry name" value="TPR_8"/>
    <property type="match status" value="2"/>
</dbReference>
<protein>
    <submittedName>
        <fullName evidence="4">Tetratricopeptide repeat protein</fullName>
    </submittedName>
</protein>
<feature type="repeat" description="TPR" evidence="3">
    <location>
        <begin position="718"/>
        <end position="751"/>
    </location>
</feature>
<keyword evidence="2 3" id="KW-0802">TPR repeat</keyword>
<keyword evidence="1" id="KW-0677">Repeat</keyword>
<dbReference type="Pfam" id="PF13432">
    <property type="entry name" value="TPR_16"/>
    <property type="match status" value="1"/>
</dbReference>
<evidence type="ECO:0000256" key="1">
    <source>
        <dbReference type="ARBA" id="ARBA00022737"/>
    </source>
</evidence>
<dbReference type="InterPro" id="IPR019734">
    <property type="entry name" value="TPR_rpt"/>
</dbReference>
<dbReference type="NCBIfam" id="NF047558">
    <property type="entry name" value="TPR_END_plus"/>
    <property type="match status" value="1"/>
</dbReference>